<accession>A0A6A5QG60</accession>
<gene>
    <name evidence="1" type="ORF">BDU57DRAFT_521765</name>
</gene>
<feature type="non-terminal residue" evidence="1">
    <location>
        <position position="89"/>
    </location>
</feature>
<dbReference type="AlphaFoldDB" id="A0A6A5QG60"/>
<dbReference type="Proteomes" id="UP000800096">
    <property type="component" value="Unassembled WGS sequence"/>
</dbReference>
<evidence type="ECO:0000313" key="1">
    <source>
        <dbReference type="EMBL" id="KAF1913077.1"/>
    </source>
</evidence>
<keyword evidence="2" id="KW-1185">Reference proteome</keyword>
<reference evidence="1" key="1">
    <citation type="journal article" date="2020" name="Stud. Mycol.">
        <title>101 Dothideomycetes genomes: a test case for predicting lifestyles and emergence of pathogens.</title>
        <authorList>
            <person name="Haridas S."/>
            <person name="Albert R."/>
            <person name="Binder M."/>
            <person name="Bloem J."/>
            <person name="Labutti K."/>
            <person name="Salamov A."/>
            <person name="Andreopoulos B."/>
            <person name="Baker S."/>
            <person name="Barry K."/>
            <person name="Bills G."/>
            <person name="Bluhm B."/>
            <person name="Cannon C."/>
            <person name="Castanera R."/>
            <person name="Culley D."/>
            <person name="Daum C."/>
            <person name="Ezra D."/>
            <person name="Gonzalez J."/>
            <person name="Henrissat B."/>
            <person name="Kuo A."/>
            <person name="Liang C."/>
            <person name="Lipzen A."/>
            <person name="Lutzoni F."/>
            <person name="Magnuson J."/>
            <person name="Mondo S."/>
            <person name="Nolan M."/>
            <person name="Ohm R."/>
            <person name="Pangilinan J."/>
            <person name="Park H.-J."/>
            <person name="Ramirez L."/>
            <person name="Alfaro M."/>
            <person name="Sun H."/>
            <person name="Tritt A."/>
            <person name="Yoshinaga Y."/>
            <person name="Zwiers L.-H."/>
            <person name="Turgeon B."/>
            <person name="Goodwin S."/>
            <person name="Spatafora J."/>
            <person name="Crous P."/>
            <person name="Grigoriev I."/>
        </authorList>
    </citation>
    <scope>NUCLEOTIDE SEQUENCE</scope>
    <source>
        <strain evidence="1">HMLAC05119</strain>
    </source>
</reference>
<proteinExistence type="predicted"/>
<evidence type="ECO:0000313" key="2">
    <source>
        <dbReference type="Proteomes" id="UP000800096"/>
    </source>
</evidence>
<protein>
    <submittedName>
        <fullName evidence="1">Uncharacterized protein</fullName>
    </submittedName>
</protein>
<name>A0A6A5QG60_AMPQU</name>
<organism evidence="1 2">
    <name type="scientific">Ampelomyces quisqualis</name>
    <name type="common">Powdery mildew agent</name>
    <dbReference type="NCBI Taxonomy" id="50730"/>
    <lineage>
        <taxon>Eukaryota</taxon>
        <taxon>Fungi</taxon>
        <taxon>Dikarya</taxon>
        <taxon>Ascomycota</taxon>
        <taxon>Pezizomycotina</taxon>
        <taxon>Dothideomycetes</taxon>
        <taxon>Pleosporomycetidae</taxon>
        <taxon>Pleosporales</taxon>
        <taxon>Pleosporineae</taxon>
        <taxon>Phaeosphaeriaceae</taxon>
        <taxon>Ampelomyces</taxon>
    </lineage>
</organism>
<dbReference type="EMBL" id="ML979139">
    <property type="protein sequence ID" value="KAF1913077.1"/>
    <property type="molecule type" value="Genomic_DNA"/>
</dbReference>
<sequence length="89" mass="9668">MSAELGATRYNSGAYLACRAFSYTGAVLRHCTCLLRISPRKKAMPRIRTVSSLPLTVISGTCSFCPSAIMVRVGVYESRMSVGEEPYGL</sequence>